<dbReference type="InterPro" id="IPR029063">
    <property type="entry name" value="SAM-dependent_MTases_sf"/>
</dbReference>
<dbReference type="GO" id="GO:0005737">
    <property type="term" value="C:cytoplasm"/>
    <property type="evidence" value="ECO:0007669"/>
    <property type="project" value="TreeGrafter"/>
</dbReference>
<evidence type="ECO:0000313" key="4">
    <source>
        <dbReference type="EMBL" id="MBB6210571.1"/>
    </source>
</evidence>
<comment type="similarity">
    <text evidence="1">Belongs to the methyltransferase superfamily. L-isoaspartyl/D-aspartyl protein methyltransferase family.</text>
</comment>
<evidence type="ECO:0000256" key="2">
    <source>
        <dbReference type="ARBA" id="ARBA00013346"/>
    </source>
</evidence>
<gene>
    <name evidence="4" type="ORF">FHS48_001987</name>
</gene>
<evidence type="ECO:0000313" key="5">
    <source>
        <dbReference type="Proteomes" id="UP000544872"/>
    </source>
</evidence>
<proteinExistence type="inferred from homology"/>
<evidence type="ECO:0000256" key="3">
    <source>
        <dbReference type="ARBA" id="ARBA00030757"/>
    </source>
</evidence>
<keyword evidence="5" id="KW-1185">Reference proteome</keyword>
<dbReference type="SUPFAM" id="SSF53335">
    <property type="entry name" value="S-adenosyl-L-methionine-dependent methyltransferases"/>
    <property type="match status" value="1"/>
</dbReference>
<comment type="caution">
    <text evidence="4">The sequence shown here is derived from an EMBL/GenBank/DDBJ whole genome shotgun (WGS) entry which is preliminary data.</text>
</comment>
<keyword evidence="4" id="KW-0808">Transferase</keyword>
<dbReference type="Pfam" id="PF01135">
    <property type="entry name" value="PCMT"/>
    <property type="match status" value="1"/>
</dbReference>
<protein>
    <recommendedName>
        <fullName evidence="2">Protein-L-isoaspartate O-methyltransferase</fullName>
    </recommendedName>
    <alternativeName>
        <fullName evidence="3">Protein L-isoaspartyl methyltransferase</fullName>
    </alternativeName>
</protein>
<dbReference type="CDD" id="cd02440">
    <property type="entry name" value="AdoMet_MTases"/>
    <property type="match status" value="1"/>
</dbReference>
<dbReference type="PANTHER" id="PTHR11579:SF18">
    <property type="entry name" value="PROTEIN-L-ISOASPARTATE O-METHYLTRANSFERASE"/>
    <property type="match status" value="1"/>
</dbReference>
<dbReference type="PANTHER" id="PTHR11579">
    <property type="entry name" value="PROTEIN-L-ISOASPARTATE O-METHYLTRANSFERASE"/>
    <property type="match status" value="1"/>
</dbReference>
<dbReference type="RefSeq" id="WP_184263399.1">
    <property type="nucleotide sequence ID" value="NZ_JACIIX010000006.1"/>
</dbReference>
<sequence length="216" mass="22554">MDFAAARHNMVEGQIRPNGVTDTAVLAAMAEVPREDYVPKALRSIAYADDDLSVGNGRGVMEAMVLARLLQAAEIDPDDVVLEIATGTGYATAVLAKIANTVVSVDSDADFRAMAISAVSSHGHDNAVIVAGDLEAGYPVQAPYNVIFINGAVEVVPQALLSQLTDGGRLVAVVTGGGQGVATVYTRNGDSFGHRKLFDANILPLPGFRKPAGFVF</sequence>
<dbReference type="InterPro" id="IPR000682">
    <property type="entry name" value="PCMT"/>
</dbReference>
<dbReference type="GO" id="GO:0032259">
    <property type="term" value="P:methylation"/>
    <property type="evidence" value="ECO:0007669"/>
    <property type="project" value="UniProtKB-KW"/>
</dbReference>
<dbReference type="Gene3D" id="3.40.50.150">
    <property type="entry name" value="Vaccinia Virus protein VP39"/>
    <property type="match status" value="1"/>
</dbReference>
<keyword evidence="4" id="KW-0489">Methyltransferase</keyword>
<accession>A0A7X0DM36</accession>
<dbReference type="GO" id="GO:0004719">
    <property type="term" value="F:protein-L-isoaspartate (D-aspartate) O-methyltransferase activity"/>
    <property type="evidence" value="ECO:0007669"/>
    <property type="project" value="InterPro"/>
</dbReference>
<evidence type="ECO:0000256" key="1">
    <source>
        <dbReference type="ARBA" id="ARBA00005369"/>
    </source>
</evidence>
<organism evidence="4 5">
    <name type="scientific">Novispirillum itersonii</name>
    <name type="common">Aquaspirillum itersonii</name>
    <dbReference type="NCBI Taxonomy" id="189"/>
    <lineage>
        <taxon>Bacteria</taxon>
        <taxon>Pseudomonadati</taxon>
        <taxon>Pseudomonadota</taxon>
        <taxon>Alphaproteobacteria</taxon>
        <taxon>Rhodospirillales</taxon>
        <taxon>Novispirillaceae</taxon>
        <taxon>Novispirillum</taxon>
    </lineage>
</organism>
<name>A0A7X0DM36_NOVIT</name>
<dbReference type="AlphaFoldDB" id="A0A7X0DM36"/>
<reference evidence="4 5" key="1">
    <citation type="submission" date="2020-08" db="EMBL/GenBank/DDBJ databases">
        <title>Genomic Encyclopedia of Type Strains, Phase IV (KMG-IV): sequencing the most valuable type-strain genomes for metagenomic binning, comparative biology and taxonomic classification.</title>
        <authorList>
            <person name="Goeker M."/>
        </authorList>
    </citation>
    <scope>NUCLEOTIDE SEQUENCE [LARGE SCALE GENOMIC DNA]</scope>
    <source>
        <strain evidence="4 5">DSM 11590</strain>
    </source>
</reference>
<dbReference type="Proteomes" id="UP000544872">
    <property type="component" value="Unassembled WGS sequence"/>
</dbReference>
<dbReference type="EMBL" id="JACIIX010000006">
    <property type="protein sequence ID" value="MBB6210571.1"/>
    <property type="molecule type" value="Genomic_DNA"/>
</dbReference>